<feature type="region of interest" description="Disordered" evidence="1">
    <location>
        <begin position="62"/>
        <end position="109"/>
    </location>
</feature>
<dbReference type="Gene3D" id="2.60.120.260">
    <property type="entry name" value="Galactose-binding domain-like"/>
    <property type="match status" value="1"/>
</dbReference>
<dbReference type="EMBL" id="BMTF01000046">
    <property type="protein sequence ID" value="GGV97144.1"/>
    <property type="molecule type" value="Genomic_DNA"/>
</dbReference>
<proteinExistence type="predicted"/>
<sequence>MGRSAVCADPAVRPSPRGTAGRPAVGRERAAVAEGTTIGHRRILSLAAPVTATSVRVKVLESRATPHPGGDGAASEHHAMTPWPRDPVTGARGRTRLSTGSAPAQPRSR</sequence>
<evidence type="ECO:0000313" key="2">
    <source>
        <dbReference type="EMBL" id="GGV97144.1"/>
    </source>
</evidence>
<organism evidence="2 3">
    <name type="scientific">Streptomyces gelaticus</name>
    <dbReference type="NCBI Taxonomy" id="285446"/>
    <lineage>
        <taxon>Bacteria</taxon>
        <taxon>Bacillati</taxon>
        <taxon>Actinomycetota</taxon>
        <taxon>Actinomycetes</taxon>
        <taxon>Kitasatosporales</taxon>
        <taxon>Streptomycetaceae</taxon>
        <taxon>Streptomyces</taxon>
    </lineage>
</organism>
<protein>
    <submittedName>
        <fullName evidence="2">Uncharacterized protein</fullName>
    </submittedName>
</protein>
<gene>
    <name evidence="2" type="ORF">GCM10015535_67930</name>
</gene>
<evidence type="ECO:0000256" key="1">
    <source>
        <dbReference type="SAM" id="MobiDB-lite"/>
    </source>
</evidence>
<accession>A0ABQ2WCE6</accession>
<comment type="caution">
    <text evidence="2">The sequence shown here is derived from an EMBL/GenBank/DDBJ whole genome shotgun (WGS) entry which is preliminary data.</text>
</comment>
<feature type="region of interest" description="Disordered" evidence="1">
    <location>
        <begin position="1"/>
        <end position="29"/>
    </location>
</feature>
<evidence type="ECO:0000313" key="3">
    <source>
        <dbReference type="Proteomes" id="UP000660675"/>
    </source>
</evidence>
<name>A0ABQ2WCE6_9ACTN</name>
<dbReference type="Proteomes" id="UP000660675">
    <property type="component" value="Unassembled WGS sequence"/>
</dbReference>
<keyword evidence="3" id="KW-1185">Reference proteome</keyword>
<reference evidence="3" key="1">
    <citation type="journal article" date="2019" name="Int. J. Syst. Evol. Microbiol.">
        <title>The Global Catalogue of Microorganisms (GCM) 10K type strain sequencing project: providing services to taxonomists for standard genome sequencing and annotation.</title>
        <authorList>
            <consortium name="The Broad Institute Genomics Platform"/>
            <consortium name="The Broad Institute Genome Sequencing Center for Infectious Disease"/>
            <person name="Wu L."/>
            <person name="Ma J."/>
        </authorList>
    </citation>
    <scope>NUCLEOTIDE SEQUENCE [LARGE SCALE GENOMIC DNA]</scope>
    <source>
        <strain evidence="3">JCM 4376</strain>
    </source>
</reference>